<evidence type="ECO:0000259" key="7">
    <source>
        <dbReference type="Pfam" id="PF07715"/>
    </source>
</evidence>
<evidence type="ECO:0000256" key="5">
    <source>
        <dbReference type="SAM" id="SignalP"/>
    </source>
</evidence>
<reference evidence="9" key="1">
    <citation type="submission" date="2018-08" db="EMBL/GenBank/DDBJ databases">
        <authorList>
            <person name="Zhang J."/>
            <person name="Du Z.-J."/>
        </authorList>
    </citation>
    <scope>NUCLEOTIDE SEQUENCE [LARGE SCALE GENOMIC DNA]</scope>
    <source>
        <strain evidence="9">KCTC 52655</strain>
    </source>
</reference>
<comment type="caution">
    <text evidence="8">The sequence shown here is derived from an EMBL/GenBank/DDBJ whole genome shotgun (WGS) entry which is preliminary data.</text>
</comment>
<keyword evidence="8" id="KW-0675">Receptor</keyword>
<dbReference type="Proteomes" id="UP000256561">
    <property type="component" value="Unassembled WGS sequence"/>
</dbReference>
<dbReference type="InterPro" id="IPR037066">
    <property type="entry name" value="Plug_dom_sf"/>
</dbReference>
<dbReference type="EMBL" id="QRHA01000006">
    <property type="protein sequence ID" value="RDV25691.1"/>
    <property type="molecule type" value="Genomic_DNA"/>
</dbReference>
<dbReference type="PANTHER" id="PTHR40980:SF3">
    <property type="entry name" value="TONB-DEPENDENT RECEPTOR-LIKE BETA-BARREL DOMAIN-CONTAINING PROTEIN"/>
    <property type="match status" value="1"/>
</dbReference>
<keyword evidence="4" id="KW-0798">TonB box</keyword>
<dbReference type="NCBIfam" id="TIGR01782">
    <property type="entry name" value="TonB-Xanth-Caul"/>
    <property type="match status" value="1"/>
</dbReference>
<dbReference type="InterPro" id="IPR036942">
    <property type="entry name" value="Beta-barrel_TonB_sf"/>
</dbReference>
<keyword evidence="9" id="KW-1185">Reference proteome</keyword>
<dbReference type="GO" id="GO:0009279">
    <property type="term" value="C:cell outer membrane"/>
    <property type="evidence" value="ECO:0007669"/>
    <property type="project" value="UniProtKB-SubCell"/>
</dbReference>
<evidence type="ECO:0000313" key="8">
    <source>
        <dbReference type="EMBL" id="RDV25691.1"/>
    </source>
</evidence>
<evidence type="ECO:0000313" key="9">
    <source>
        <dbReference type="Proteomes" id="UP000256561"/>
    </source>
</evidence>
<comment type="subcellular location">
    <subcellularLocation>
        <location evidence="1 4">Cell outer membrane</location>
    </subcellularLocation>
</comment>
<feature type="domain" description="TonB-dependent receptor-like beta-barrel" evidence="6">
    <location>
        <begin position="474"/>
        <end position="1078"/>
    </location>
</feature>
<dbReference type="InterPro" id="IPR000531">
    <property type="entry name" value="Beta-barrel_TonB"/>
</dbReference>
<feature type="domain" description="TonB-dependent receptor plug" evidence="7">
    <location>
        <begin position="72"/>
        <end position="182"/>
    </location>
</feature>
<accession>A0A3D8M916</accession>
<dbReference type="Gene3D" id="2.170.130.10">
    <property type="entry name" value="TonB-dependent receptor, plug domain"/>
    <property type="match status" value="1"/>
</dbReference>
<evidence type="ECO:0000256" key="1">
    <source>
        <dbReference type="ARBA" id="ARBA00004442"/>
    </source>
</evidence>
<proteinExistence type="inferred from homology"/>
<protein>
    <submittedName>
        <fullName evidence="8">TonB-dependent receptor</fullName>
    </submittedName>
</protein>
<feature type="signal peptide" evidence="5">
    <location>
        <begin position="1"/>
        <end position="34"/>
    </location>
</feature>
<keyword evidence="5" id="KW-0732">Signal</keyword>
<dbReference type="Gene3D" id="2.40.170.20">
    <property type="entry name" value="TonB-dependent receptor, beta-barrel domain"/>
    <property type="match status" value="1"/>
</dbReference>
<evidence type="ECO:0000256" key="3">
    <source>
        <dbReference type="ARBA" id="ARBA00023237"/>
    </source>
</evidence>
<dbReference type="PANTHER" id="PTHR40980">
    <property type="entry name" value="PLUG DOMAIN-CONTAINING PROTEIN"/>
    <property type="match status" value="1"/>
</dbReference>
<keyword evidence="3" id="KW-0998">Cell outer membrane</keyword>
<name>A0A3D8M916_9ALTE</name>
<evidence type="ECO:0000256" key="2">
    <source>
        <dbReference type="ARBA" id="ARBA00023136"/>
    </source>
</evidence>
<evidence type="ECO:0000256" key="4">
    <source>
        <dbReference type="RuleBase" id="RU003357"/>
    </source>
</evidence>
<feature type="chain" id="PRO_5017779839" evidence="5">
    <location>
        <begin position="35"/>
        <end position="1115"/>
    </location>
</feature>
<dbReference type="AlphaFoldDB" id="A0A3D8M916"/>
<dbReference type="SUPFAM" id="SSF56935">
    <property type="entry name" value="Porins"/>
    <property type="match status" value="1"/>
</dbReference>
<dbReference type="Pfam" id="PF07715">
    <property type="entry name" value="Plug"/>
    <property type="match status" value="1"/>
</dbReference>
<gene>
    <name evidence="8" type="ORF">DXV75_10235</name>
</gene>
<dbReference type="Pfam" id="PF00593">
    <property type="entry name" value="TonB_dep_Rec_b-barrel"/>
    <property type="match status" value="1"/>
</dbReference>
<dbReference type="InterPro" id="IPR010104">
    <property type="entry name" value="TonB_rcpt_bac"/>
</dbReference>
<keyword evidence="2 4" id="KW-0472">Membrane</keyword>
<sequence>MVYRKPVSKPSCLINFRKSLTAIAMMSAFGSVHAQQADSTTDNAAQDDESQLEVIEVSGTRGNLLNAQNLKRNSDTVLDSITASDIGVLPDRSVLEAIQRLPGISIERFAGPDDPDHFSVEGSGAIIRGMTQTRSEFNGRDSFTANSGRGLSFQDVSPELMGGVDVYKNQTADMIEGGIGGTVSLRTRKPFDSQGRVIAIGGDYSYGDVAEKGSPTFSALYSDRWDLDSAGEFGLLVNYADSQLYGESHGIQSDAFVTMYARDLAGAESFVGENGEGIVWMPNASNLLKKFDDRERKGFASALQWESEDETLLGTLQYIRSDAKLSWHEQAVKYQGGYYNINERRTRPLDGTSFTFDDRGLFESGTLTQGVDGWRAGDGNADRVIRSWETGGRPQFGYPTQFDSRVKDTESLVEDLSFNLRWLASENLELTADFQYIDAETSDDDVVVHTAAFAGQTYDVTGSTPDMMLLEPYFGYRDANPEVYAGGVYPGFTDDPAGDSNYFQDRTSYFLRSAMDHYERSEGESKAFRLDGKYFLGDDSLFTSLQTGVRYAKREQTVRSTDWNWGSLGPEFSGSTPAAWLDTLPDDYQSNFEMVDWSDFHGGGVAHIPGDQTIHATEAFVRSVINGNMPYKTDAGDWVPYPNRTNVTLDSQYGIFAPGEINDTTEVNKAIYLRLNFEGGEDLFFSGNVGLRYVKLTREANGFINYPDLVPAPEFAAPGDLANQQLNPEIVTAWVNDQVAQGNYASFEDALQAEENRWIGEPLNYLPVEDRAFGDETAERQEAKTDFSMLLPSFNIKVELTDELIGRFAFSKAVAMPDIGDVRNRVMLGNDDVQAIRPTNPDPGTQPDPEDTLIQGAYVPAWTGEGGNPYLEPMESWQYDVALEWYFAEVGQLSVTLFHKDLRNYFIQGATPQSFTNPTTGQTQTALVNTTTNGGKGKMDGVEFAYQQFFDTLPAPWDGLGVQATFTYIDASGVPNNQIDAEDESWAGDSATDPGIRVSLDSIPLEGQSKRTFNLVGMYEKNGWSARLAYNWRSRYLLTTRDVISKAPLWYDDHGQLDGSLFYNINDNFTVGLQGTNLTNSQSETIMMLNNDGLEAGRSWFVSDRRIALVARANF</sequence>
<dbReference type="OrthoDB" id="8727862at2"/>
<dbReference type="InterPro" id="IPR012910">
    <property type="entry name" value="Plug_dom"/>
</dbReference>
<organism evidence="8 9">
    <name type="scientific">Alteromonas aestuariivivens</name>
    <dbReference type="NCBI Taxonomy" id="1938339"/>
    <lineage>
        <taxon>Bacteria</taxon>
        <taxon>Pseudomonadati</taxon>
        <taxon>Pseudomonadota</taxon>
        <taxon>Gammaproteobacteria</taxon>
        <taxon>Alteromonadales</taxon>
        <taxon>Alteromonadaceae</taxon>
        <taxon>Alteromonas/Salinimonas group</taxon>
        <taxon>Alteromonas</taxon>
    </lineage>
</organism>
<evidence type="ECO:0000259" key="6">
    <source>
        <dbReference type="Pfam" id="PF00593"/>
    </source>
</evidence>
<comment type="similarity">
    <text evidence="4">Belongs to the TonB-dependent receptor family.</text>
</comment>